<evidence type="ECO:0000256" key="1">
    <source>
        <dbReference type="SAM" id="MobiDB-lite"/>
    </source>
</evidence>
<protein>
    <recommendedName>
        <fullName evidence="2">Aminotransferase-like plant mobile domain-containing protein</fullName>
    </recommendedName>
</protein>
<dbReference type="InterPro" id="IPR044824">
    <property type="entry name" value="MAIN-like"/>
</dbReference>
<dbReference type="InterPro" id="IPR019557">
    <property type="entry name" value="AminoTfrase-like_pln_mobile"/>
</dbReference>
<gene>
    <name evidence="3" type="ORF">GIB67_019451</name>
</gene>
<name>A0A7J7MUD5_9MAGN</name>
<keyword evidence="4" id="KW-1185">Reference proteome</keyword>
<evidence type="ECO:0000313" key="4">
    <source>
        <dbReference type="Proteomes" id="UP000541444"/>
    </source>
</evidence>
<proteinExistence type="predicted"/>
<evidence type="ECO:0000259" key="2">
    <source>
        <dbReference type="Pfam" id="PF10536"/>
    </source>
</evidence>
<organism evidence="3 4">
    <name type="scientific">Kingdonia uniflora</name>
    <dbReference type="NCBI Taxonomy" id="39325"/>
    <lineage>
        <taxon>Eukaryota</taxon>
        <taxon>Viridiplantae</taxon>
        <taxon>Streptophyta</taxon>
        <taxon>Embryophyta</taxon>
        <taxon>Tracheophyta</taxon>
        <taxon>Spermatophyta</taxon>
        <taxon>Magnoliopsida</taxon>
        <taxon>Ranunculales</taxon>
        <taxon>Circaeasteraceae</taxon>
        <taxon>Kingdonia</taxon>
    </lineage>
</organism>
<dbReference type="Proteomes" id="UP000541444">
    <property type="component" value="Unassembled WGS sequence"/>
</dbReference>
<dbReference type="Pfam" id="PF10536">
    <property type="entry name" value="PMD"/>
    <property type="match status" value="1"/>
</dbReference>
<dbReference type="AlphaFoldDB" id="A0A7J7MUD5"/>
<dbReference type="PANTHER" id="PTHR46033">
    <property type="entry name" value="PROTEIN MAIN-LIKE 2"/>
    <property type="match status" value="1"/>
</dbReference>
<dbReference type="OrthoDB" id="1572276at2759"/>
<dbReference type="PANTHER" id="PTHR46033:SF80">
    <property type="entry name" value="PROTEIN MAIN-LIKE 2-LIKE"/>
    <property type="match status" value="1"/>
</dbReference>
<evidence type="ECO:0000313" key="3">
    <source>
        <dbReference type="EMBL" id="KAF6158412.1"/>
    </source>
</evidence>
<feature type="region of interest" description="Disordered" evidence="1">
    <location>
        <begin position="617"/>
        <end position="639"/>
    </location>
</feature>
<feature type="region of interest" description="Disordered" evidence="1">
    <location>
        <begin position="550"/>
        <end position="578"/>
    </location>
</feature>
<feature type="domain" description="Aminotransferase-like plant mobile" evidence="2">
    <location>
        <begin position="102"/>
        <end position="458"/>
    </location>
</feature>
<comment type="caution">
    <text evidence="3">The sequence shown here is derived from an EMBL/GenBank/DDBJ whole genome shotgun (WGS) entry which is preliminary data.</text>
</comment>
<dbReference type="GO" id="GO:0010073">
    <property type="term" value="P:meristem maintenance"/>
    <property type="evidence" value="ECO:0007669"/>
    <property type="project" value="InterPro"/>
</dbReference>
<accession>A0A7J7MUD5</accession>
<dbReference type="EMBL" id="JACGCM010001222">
    <property type="protein sequence ID" value="KAF6158412.1"/>
    <property type="molecule type" value="Genomic_DNA"/>
</dbReference>
<reference evidence="3 4" key="1">
    <citation type="journal article" date="2020" name="IScience">
        <title>Genome Sequencing of the Endangered Kingdonia uniflora (Circaeasteraceae, Ranunculales) Reveals Potential Mechanisms of Evolutionary Specialization.</title>
        <authorList>
            <person name="Sun Y."/>
            <person name="Deng T."/>
            <person name="Zhang A."/>
            <person name="Moore M.J."/>
            <person name="Landis J.B."/>
            <person name="Lin N."/>
            <person name="Zhang H."/>
            <person name="Zhang X."/>
            <person name="Huang J."/>
            <person name="Zhang X."/>
            <person name="Sun H."/>
            <person name="Wang H."/>
        </authorList>
    </citation>
    <scope>NUCLEOTIDE SEQUENCE [LARGE SCALE GENOMIC DNA]</scope>
    <source>
        <strain evidence="3">TB1705</strain>
        <tissue evidence="3">Leaf</tissue>
    </source>
</reference>
<sequence length="810" mass="92568">MALEEEEDEELETIVDEREEHMVSITGENPILRIARFLKPSSTHVYKGVKSPVLNGIIAYSREEKRGFKNVEFKGWKNPMKKWKEWVDQMCKSYGEVWKLRGIYDAIIASTYEIRKDKEMVFALVEWWCKETNTFVFPWGEATITLEDMMLLGGFSVLGEPVTTPLIGDLVIIEEKLIEGFRMCGRSKAKKASNGAWMSHFMGKNLDVEHAAFLVLWLCRYVFHAQPEDVVHKDLFPIAIYLSEGIRIALAPAVLASLYRDLGFLVEHSLDSGSSGSSTNCYYSIWAPFQYLQMWAWERLPTLRPKPKPLSVGEPRAAQWHKVNSKSDIEDLRPAMSSPENFQMRPYASSVQNLTPPSFYEKQGEWVLGNINMEEELHSFARFIRPCELVGINCIEHHLPHRVAMQFGMDQDLPGHFKRANMTADAAWTTYDNPIRNVSFYIPPRLSESGVTSRYFEWRKRVLSDQQNSEDNTLEQESSIHEEFFKKEFDMSDREEAMEKKLEQQINIDKEFVKKKLDMSVLQNAKEGITENQSKSKSLDVLSVKRKFNKPPGQEAKEKTFEQQSNPKSLDTSSVTPPRFLPVKEEEVLDYVLVPPGFPSSAEDKLKLAQRYEHVKNKESSASEQSFTAPVHSSPPPTTVVEACEMKNSSDPTEKITHFKSSMTKPLRAHEENKERVAIGRYVDGLQLLVREVEASPTTPATSKENCIDTLLSDPIKNNVHLKSPMTEASRVQEKDEENVFVEKDEENVSVDSVNNGLCIPQYDGDSYIDGLQVPGRKLEARIFKLERDVERLKANPVARKRSTGDPSNV</sequence>
<feature type="compositionally biased region" description="Polar residues" evidence="1">
    <location>
        <begin position="562"/>
        <end position="576"/>
    </location>
</feature>